<reference evidence="2 4" key="1">
    <citation type="submission" date="2017-11" db="EMBL/GenBank/DDBJ databases">
        <title>The genome of Rhizophagus clarus HR1 reveals common genetic basis of auxotrophy among arbuscular mycorrhizal fungi.</title>
        <authorList>
            <person name="Kobayashi Y."/>
        </authorList>
    </citation>
    <scope>NUCLEOTIDE SEQUENCE [LARGE SCALE GENOMIC DNA]</scope>
    <source>
        <strain evidence="2 4">HR1</strain>
    </source>
</reference>
<sequence length="140" mass="15741">MDSFSKLNIFISFLLLFALLMEVSSVAIDKQENFCDGFEFTLPKDTKQVKNNTHITVTWKKGKSQIETISDVELFTDKGLITILWNGQKSFDKSGTATEDVNIIAPSSLKLPTDIMLRSWGFTAKGPNCFKLTPKFILNP</sequence>
<protein>
    <submittedName>
        <fullName evidence="2">Uncharacterized protein</fullName>
    </submittedName>
</protein>
<dbReference type="AlphaFoldDB" id="A0A2Z6SBR0"/>
<evidence type="ECO:0000313" key="2">
    <source>
        <dbReference type="EMBL" id="GBC06722.1"/>
    </source>
</evidence>
<comment type="caution">
    <text evidence="2">The sequence shown here is derived from an EMBL/GenBank/DDBJ whole genome shotgun (WGS) entry which is preliminary data.</text>
</comment>
<feature type="signal peptide" evidence="1">
    <location>
        <begin position="1"/>
        <end position="25"/>
    </location>
</feature>
<organism evidence="2 4">
    <name type="scientific">Rhizophagus clarus</name>
    <dbReference type="NCBI Taxonomy" id="94130"/>
    <lineage>
        <taxon>Eukaryota</taxon>
        <taxon>Fungi</taxon>
        <taxon>Fungi incertae sedis</taxon>
        <taxon>Mucoromycota</taxon>
        <taxon>Glomeromycotina</taxon>
        <taxon>Glomeromycetes</taxon>
        <taxon>Glomerales</taxon>
        <taxon>Glomeraceae</taxon>
        <taxon>Rhizophagus</taxon>
    </lineage>
</organism>
<proteinExistence type="predicted"/>
<dbReference type="Proteomes" id="UP000247702">
    <property type="component" value="Unassembled WGS sequence"/>
</dbReference>
<feature type="chain" id="PRO_5036060219" evidence="1">
    <location>
        <begin position="26"/>
        <end position="140"/>
    </location>
</feature>
<dbReference type="OrthoDB" id="2305668at2759"/>
<gene>
    <name evidence="3" type="ORF">RCL2_002630900</name>
    <name evidence="2" type="ORF">RclHR1_00700021</name>
</gene>
<keyword evidence="4" id="KW-1185">Reference proteome</keyword>
<name>A0A2Z6SBR0_9GLOM</name>
<evidence type="ECO:0000313" key="4">
    <source>
        <dbReference type="Proteomes" id="UP000247702"/>
    </source>
</evidence>
<reference evidence="3" key="2">
    <citation type="submission" date="2019-10" db="EMBL/GenBank/DDBJ databases">
        <title>Conservation and host-specific expression of non-tandemly repeated heterogenous ribosome RNA gene in arbuscular mycorrhizal fungi.</title>
        <authorList>
            <person name="Maeda T."/>
            <person name="Kobayashi Y."/>
            <person name="Nakagawa T."/>
            <person name="Ezawa T."/>
            <person name="Yamaguchi K."/>
            <person name="Bino T."/>
            <person name="Nishimoto Y."/>
            <person name="Shigenobu S."/>
            <person name="Kawaguchi M."/>
        </authorList>
    </citation>
    <scope>NUCLEOTIDE SEQUENCE</scope>
    <source>
        <strain evidence="3">HR1</strain>
    </source>
</reference>
<dbReference type="EMBL" id="BEXD01004093">
    <property type="protein sequence ID" value="GBC06722.1"/>
    <property type="molecule type" value="Genomic_DNA"/>
</dbReference>
<accession>A0A2Z6SBR0</accession>
<evidence type="ECO:0000256" key="1">
    <source>
        <dbReference type="SAM" id="SignalP"/>
    </source>
</evidence>
<keyword evidence="1" id="KW-0732">Signal</keyword>
<dbReference type="EMBL" id="BLAL01000285">
    <property type="protein sequence ID" value="GES99828.1"/>
    <property type="molecule type" value="Genomic_DNA"/>
</dbReference>
<evidence type="ECO:0000313" key="3">
    <source>
        <dbReference type="EMBL" id="GES99828.1"/>
    </source>
</evidence>
<dbReference type="Proteomes" id="UP000615446">
    <property type="component" value="Unassembled WGS sequence"/>
</dbReference>